<feature type="region of interest" description="Disordered" evidence="1">
    <location>
        <begin position="39"/>
        <end position="58"/>
    </location>
</feature>
<evidence type="ECO:0000313" key="3">
    <source>
        <dbReference type="Proteomes" id="UP000199400"/>
    </source>
</evidence>
<gene>
    <name evidence="2" type="ORF">SAMN02745121_07241</name>
</gene>
<name>A0A1I2GGY0_9BACT</name>
<dbReference type="STRING" id="54.SAMN02745121_07241"/>
<dbReference type="RefSeq" id="WP_096328150.1">
    <property type="nucleotide sequence ID" value="NZ_FOMX01000032.1"/>
</dbReference>
<keyword evidence="3" id="KW-1185">Reference proteome</keyword>
<dbReference type="AlphaFoldDB" id="A0A1I2GGY0"/>
<protein>
    <submittedName>
        <fullName evidence="2">Uncharacterized protein</fullName>
    </submittedName>
</protein>
<evidence type="ECO:0000313" key="2">
    <source>
        <dbReference type="EMBL" id="SFF15996.1"/>
    </source>
</evidence>
<accession>A0A1I2GGY0</accession>
<reference evidence="3" key="1">
    <citation type="submission" date="2016-10" db="EMBL/GenBank/DDBJ databases">
        <authorList>
            <person name="Varghese N."/>
            <person name="Submissions S."/>
        </authorList>
    </citation>
    <scope>NUCLEOTIDE SEQUENCE [LARGE SCALE GENOMIC DNA]</scope>
    <source>
        <strain evidence="3">ATCC 25963</strain>
    </source>
</reference>
<feature type="compositionally biased region" description="Basic and acidic residues" evidence="1">
    <location>
        <begin position="49"/>
        <end position="58"/>
    </location>
</feature>
<sequence>MTPASTRPPPSRGVDPLDFFHLSIGGPAACLLEQVPWDSRTTRSARPPLEQRPDFFKGARHEIDGRVAAAESWRHSLRSPGGSHPAD</sequence>
<proteinExistence type="predicted"/>
<dbReference type="Proteomes" id="UP000199400">
    <property type="component" value="Unassembled WGS sequence"/>
</dbReference>
<organism evidence="2 3">
    <name type="scientific">Nannocystis exedens</name>
    <dbReference type="NCBI Taxonomy" id="54"/>
    <lineage>
        <taxon>Bacteria</taxon>
        <taxon>Pseudomonadati</taxon>
        <taxon>Myxococcota</taxon>
        <taxon>Polyangia</taxon>
        <taxon>Nannocystales</taxon>
        <taxon>Nannocystaceae</taxon>
        <taxon>Nannocystis</taxon>
    </lineage>
</organism>
<dbReference type="EMBL" id="FOMX01000032">
    <property type="protein sequence ID" value="SFF15996.1"/>
    <property type="molecule type" value="Genomic_DNA"/>
</dbReference>
<evidence type="ECO:0000256" key="1">
    <source>
        <dbReference type="SAM" id="MobiDB-lite"/>
    </source>
</evidence>